<comment type="caution">
    <text evidence="1">The sequence shown here is derived from an EMBL/GenBank/DDBJ whole genome shotgun (WGS) entry which is preliminary data.</text>
</comment>
<proteinExistence type="predicted"/>
<protein>
    <recommendedName>
        <fullName evidence="3">Dicarboxylate transport domain-containing protein</fullName>
    </recommendedName>
</protein>
<organism evidence="1 2">
    <name type="scientific">Microbulbifer harenosus</name>
    <dbReference type="NCBI Taxonomy" id="2576840"/>
    <lineage>
        <taxon>Bacteria</taxon>
        <taxon>Pseudomonadati</taxon>
        <taxon>Pseudomonadota</taxon>
        <taxon>Gammaproteobacteria</taxon>
        <taxon>Cellvibrionales</taxon>
        <taxon>Microbulbiferaceae</taxon>
        <taxon>Microbulbifer</taxon>
    </lineage>
</organism>
<dbReference type="InterPro" id="IPR021730">
    <property type="entry name" value="YdbH"/>
</dbReference>
<dbReference type="Proteomes" id="UP000306791">
    <property type="component" value="Unassembled WGS sequence"/>
</dbReference>
<accession>A0ABY2UJQ3</accession>
<evidence type="ECO:0008006" key="3">
    <source>
        <dbReference type="Google" id="ProtNLM"/>
    </source>
</evidence>
<reference evidence="1 2" key="1">
    <citation type="submission" date="2019-05" db="EMBL/GenBank/DDBJ databases">
        <title>Microbulbifer harenosus sp. nov., an alginate-degrading bacterium isolated from coastal sand.</title>
        <authorList>
            <person name="Huang H."/>
            <person name="Mo K."/>
            <person name="Bao S."/>
        </authorList>
    </citation>
    <scope>NUCLEOTIDE SEQUENCE [LARGE SCALE GENOMIC DNA]</scope>
    <source>
        <strain evidence="1 2">HB161719</strain>
    </source>
</reference>
<keyword evidence="2" id="KW-1185">Reference proteome</keyword>
<dbReference type="EMBL" id="VANI01000006">
    <property type="protein sequence ID" value="TLM78423.1"/>
    <property type="molecule type" value="Genomic_DNA"/>
</dbReference>
<dbReference type="Pfam" id="PF11739">
    <property type="entry name" value="YdbH-like"/>
    <property type="match status" value="1"/>
</dbReference>
<sequence>MRFVSRSLKIAAVALALLLLAAAAGWMARHSWIPGALNWRLDGMRVTVFQGLSLSRSDRGLGAHLDHLRLVTSRGYFIDVSDIHVSRIPALIRALLSSNTRVLPEAEISVERLAIKSPEPVVDAQENALPKFPPENPASSAPHGADVFAKDTEAATEISVDEVLDNLRNLPIRKLQIQKIQWPQRLNGELSFSATQFPGHTIEGELRSDRCRACRLELKVHIEEALTKSALKLDNGAVTVGQLDTRVYRQRPVNSESPSRRWRLEGSLNLAAGQLPPLFQQVGLSSRERGDWLDLAHSLQGEASLTFKGGIPDRLSNAGDLRDISAAIETRAFSAVLPEGHAGLPVAAEVTTTKPVHLQIHSAVPLSVASIEGELQIRTTIQPASEMPVAVPPLVDSNIVLSTQNGIPQVLFRGETHLDEASRLWNTARWQQVREQIPVTDMRGIQTFTGTFSLPGLNGILSGSDAPKIHQFFAEIRLNDNATFLLEPPSHNNPLAALDWQKLRLTLSGSQAIKLSSAKFPGEMDLEFPQLELAAKDLRKLQDEKQGSPELRGEVGNLRCAGLPAVNCTLQLKMATPQLRLPDTTTSVSNLNLTVAEAHLASGQDGSFSIALKDLNLSADQGHSGEVSIGKPEVFTQQAKCRWQNTAISCSSPHLAINLDPLRSGDNQLRGVVFLEDLLIVHSGDKPGDFQAAASFHADNLNVSILKQYKAGFSSRGKWQIANQEITGSSDISGGPLALATKWQHSLKSGQGTLTLVLPQVEFTPTNPLTRAVSGLPVDIVGGKLQADARIHWPESGTSQFQLGFIDTALQYNDSFAVGVNTEIALQQHNENWVTIKPVPVSVKSVDTGIAVTNVNFLLSLAENGDLTLRNFSAELLEGALTAENLYWNLSGEERQSHLQFTGLSLGALAKEMESTNFAASGLIDASIPITTDRQGVTVDNGTVQSRPPGGRLRYYGAFSPGMLGSNPQLKLLAGALEDYNYRDISGTMSYPLSGDLQLNLKLTGRSAAIDANRDLIINLNLENNIPSMLRSLQASRDVTDVLERQVQ</sequence>
<dbReference type="RefSeq" id="WP_138234919.1">
    <property type="nucleotide sequence ID" value="NZ_CP185860.1"/>
</dbReference>
<name>A0ABY2UJQ3_9GAMM</name>
<evidence type="ECO:0000313" key="1">
    <source>
        <dbReference type="EMBL" id="TLM78423.1"/>
    </source>
</evidence>
<evidence type="ECO:0000313" key="2">
    <source>
        <dbReference type="Proteomes" id="UP000306791"/>
    </source>
</evidence>
<gene>
    <name evidence="1" type="ORF">FDY93_06435</name>
</gene>